<evidence type="ECO:0000313" key="1">
    <source>
        <dbReference type="EMBL" id="MPL61240.1"/>
    </source>
</evidence>
<reference evidence="1" key="1">
    <citation type="submission" date="2019-08" db="EMBL/GenBank/DDBJ databases">
        <authorList>
            <person name="Kucharzyk K."/>
            <person name="Murdoch R.W."/>
            <person name="Higgins S."/>
            <person name="Loffler F."/>
        </authorList>
    </citation>
    <scope>NUCLEOTIDE SEQUENCE</scope>
</reference>
<comment type="caution">
    <text evidence="1">The sequence shown here is derived from an EMBL/GenBank/DDBJ whole genome shotgun (WGS) entry which is preliminary data.</text>
</comment>
<organism evidence="1">
    <name type="scientific">bioreactor metagenome</name>
    <dbReference type="NCBI Taxonomy" id="1076179"/>
    <lineage>
        <taxon>unclassified sequences</taxon>
        <taxon>metagenomes</taxon>
        <taxon>ecological metagenomes</taxon>
    </lineage>
</organism>
<protein>
    <recommendedName>
        <fullName evidence="2">UvrD-like helicase C-terminal domain-containing protein</fullName>
    </recommendedName>
</protein>
<accession>A0A644T2Y7</accession>
<dbReference type="EMBL" id="VSSQ01000014">
    <property type="protein sequence ID" value="MPL61240.1"/>
    <property type="molecule type" value="Genomic_DNA"/>
</dbReference>
<proteinExistence type="predicted"/>
<dbReference type="AlphaFoldDB" id="A0A644T2Y7"/>
<name>A0A644T2Y7_9ZZZZ</name>
<sequence>MFGFTDSWYCEKSAVGIRALRVDVSTHPVNLRSGNITIGIKRNAEHTSASPRNFLRRAQGVAWGFNRNHITCGVLSAREGRKSPTGSSITQTCGGYTLLLKGLEAEVAEVLNTEGMSPQHLYVAMTRGLMKLVVCSPNPILG</sequence>
<gene>
    <name evidence="1" type="ORF">SDC9_06810</name>
</gene>
<evidence type="ECO:0008006" key="2">
    <source>
        <dbReference type="Google" id="ProtNLM"/>
    </source>
</evidence>